<gene>
    <name evidence="4" type="ORF">X975_00028</name>
</gene>
<evidence type="ECO:0000256" key="1">
    <source>
        <dbReference type="ARBA" id="ARBA00004123"/>
    </source>
</evidence>
<dbReference type="GO" id="GO:0045292">
    <property type="term" value="P:mRNA cis splicing, via spliceosome"/>
    <property type="evidence" value="ECO:0007669"/>
    <property type="project" value="TreeGrafter"/>
</dbReference>
<dbReference type="AlphaFoldDB" id="A0A087UJS0"/>
<comment type="similarity">
    <text evidence="2">Belongs to the SNU66/SART1 family.</text>
</comment>
<dbReference type="Pfam" id="PF03343">
    <property type="entry name" value="SART-1"/>
    <property type="match status" value="1"/>
</dbReference>
<evidence type="ECO:0000313" key="5">
    <source>
        <dbReference type="Proteomes" id="UP000054359"/>
    </source>
</evidence>
<evidence type="ECO:0000256" key="3">
    <source>
        <dbReference type="ARBA" id="ARBA00023242"/>
    </source>
</evidence>
<evidence type="ECO:0000256" key="2">
    <source>
        <dbReference type="ARBA" id="ARBA00006076"/>
    </source>
</evidence>
<name>A0A087UJS0_STEMI</name>
<proteinExistence type="inferred from homology"/>
<dbReference type="GO" id="GO:0046540">
    <property type="term" value="C:U4/U6 x U5 tri-snRNP complex"/>
    <property type="evidence" value="ECO:0007669"/>
    <property type="project" value="TreeGrafter"/>
</dbReference>
<comment type="subcellular location">
    <subcellularLocation>
        <location evidence="1">Nucleus</location>
    </subcellularLocation>
</comment>
<sequence length="69" mass="8112">MKLKQQHEVSLEMPEMKKANEYYTTEELVQFKKPKKKKKLRKPSILKADDLLGDVMDDGESDLGSRKMR</sequence>
<dbReference type="GO" id="GO:0000481">
    <property type="term" value="P:maturation of 5S rRNA"/>
    <property type="evidence" value="ECO:0007669"/>
    <property type="project" value="TreeGrafter"/>
</dbReference>
<organism evidence="4 5">
    <name type="scientific">Stegodyphus mimosarum</name>
    <name type="common">African social velvet spider</name>
    <dbReference type="NCBI Taxonomy" id="407821"/>
    <lineage>
        <taxon>Eukaryota</taxon>
        <taxon>Metazoa</taxon>
        <taxon>Ecdysozoa</taxon>
        <taxon>Arthropoda</taxon>
        <taxon>Chelicerata</taxon>
        <taxon>Arachnida</taxon>
        <taxon>Araneae</taxon>
        <taxon>Araneomorphae</taxon>
        <taxon>Entelegynae</taxon>
        <taxon>Eresoidea</taxon>
        <taxon>Eresidae</taxon>
        <taxon>Stegodyphus</taxon>
    </lineage>
</organism>
<dbReference type="EMBL" id="KK120140">
    <property type="protein sequence ID" value="KFM77609.1"/>
    <property type="molecule type" value="Genomic_DNA"/>
</dbReference>
<feature type="non-terminal residue" evidence="4">
    <location>
        <position position="69"/>
    </location>
</feature>
<keyword evidence="3" id="KW-0539">Nucleus</keyword>
<accession>A0A087UJS0</accession>
<dbReference type="PANTHER" id="PTHR14152:SF5">
    <property type="entry name" value="U4_U6.U5 TRI-SNRNP-ASSOCIATED PROTEIN 1"/>
    <property type="match status" value="1"/>
</dbReference>
<dbReference type="PANTHER" id="PTHR14152">
    <property type="entry name" value="SQUAMOUS CELL CARCINOMA ANTIGEN RECOGNISED BY CYTOTOXIC T LYMPHOCYTES"/>
    <property type="match status" value="1"/>
</dbReference>
<keyword evidence="5" id="KW-1185">Reference proteome</keyword>
<dbReference type="Proteomes" id="UP000054359">
    <property type="component" value="Unassembled WGS sequence"/>
</dbReference>
<evidence type="ECO:0000313" key="4">
    <source>
        <dbReference type="EMBL" id="KFM77609.1"/>
    </source>
</evidence>
<dbReference type="InterPro" id="IPR005011">
    <property type="entry name" value="SNU66/SART1"/>
</dbReference>
<reference evidence="4 5" key="1">
    <citation type="submission" date="2013-11" db="EMBL/GenBank/DDBJ databases">
        <title>Genome sequencing of Stegodyphus mimosarum.</title>
        <authorList>
            <person name="Bechsgaard J."/>
        </authorList>
    </citation>
    <scope>NUCLEOTIDE SEQUENCE [LARGE SCALE GENOMIC DNA]</scope>
</reference>
<protein>
    <submittedName>
        <fullName evidence="4">Uncharacterized protein</fullName>
    </submittedName>
</protein>